<reference evidence="3 4" key="1">
    <citation type="submission" date="2014-02" db="EMBL/GenBank/DDBJ databases">
        <title>Transposable element dynamics among asymbiotic and ectomycorrhizal Amanita fungi.</title>
        <authorList>
            <consortium name="DOE Joint Genome Institute"/>
            <person name="Hess J."/>
            <person name="Skrede I."/>
            <person name="Wolfe B."/>
            <person name="LaButti K."/>
            <person name="Ohm R.A."/>
            <person name="Grigoriev I.V."/>
            <person name="Pringle A."/>
        </authorList>
    </citation>
    <scope>NUCLEOTIDE SEQUENCE [LARGE SCALE GENOMIC DNA]</scope>
    <source>
        <strain evidence="3 4">SKay4041</strain>
    </source>
</reference>
<feature type="domain" description="VHS" evidence="2">
    <location>
        <begin position="27"/>
        <end position="159"/>
    </location>
</feature>
<dbReference type="PANTHER" id="PTHR47789:SF1">
    <property type="entry name" value="LAS SEVENTEEN-BINDING PROTEIN 5"/>
    <property type="match status" value="1"/>
</dbReference>
<dbReference type="CDD" id="cd16980">
    <property type="entry name" value="VHS_Lsb5"/>
    <property type="match status" value="1"/>
</dbReference>
<feature type="region of interest" description="Disordered" evidence="1">
    <location>
        <begin position="175"/>
        <end position="206"/>
    </location>
</feature>
<name>A0A2A9P1X7_9AGAR</name>
<organism evidence="3 4">
    <name type="scientific">Amanita thiersii Skay4041</name>
    <dbReference type="NCBI Taxonomy" id="703135"/>
    <lineage>
        <taxon>Eukaryota</taxon>
        <taxon>Fungi</taxon>
        <taxon>Dikarya</taxon>
        <taxon>Basidiomycota</taxon>
        <taxon>Agaricomycotina</taxon>
        <taxon>Agaricomycetes</taxon>
        <taxon>Agaricomycetidae</taxon>
        <taxon>Agaricales</taxon>
        <taxon>Pluteineae</taxon>
        <taxon>Amanitaceae</taxon>
        <taxon>Amanita</taxon>
    </lineage>
</organism>
<dbReference type="PANTHER" id="PTHR47789">
    <property type="entry name" value="LAS SEVENTEEN-BINDING PROTEIN 5"/>
    <property type="match status" value="1"/>
</dbReference>
<dbReference type="EMBL" id="KZ301969">
    <property type="protein sequence ID" value="PFH54863.1"/>
    <property type="molecule type" value="Genomic_DNA"/>
</dbReference>
<dbReference type="GO" id="GO:0006897">
    <property type="term" value="P:endocytosis"/>
    <property type="evidence" value="ECO:0007669"/>
    <property type="project" value="InterPro"/>
</dbReference>
<sequence>MSAFSFARQAFRFEKPHSSVTDWIEILTSNNIQEEAYDGIPELVDAISLQASGPAEAARALRKKLKHGQPHQQYRSLVLIKALVENAGPKFHGKPPTFSDGQLIEVFKQLNVEHSTDKRVRKKLTLILSSWRDQYSSDPSMSLFAGLHNQCRGDGRRHTEQELAHLAGLNLPEYKREREKEEAKMRAKREKKEQERRRLSGRTPFNLDKDKPKVLSNIAEASQASSNLVNAMMLVNLETDSLLTNQRVQECLFKAKQTKKTIVRYIQMVENEELIGTLIEANDRIISALQMYEDLTGLETENAHDDATAVTRAMAATHIDTTQNEVRNGETATERGKKNNVHPDLQDLSFGPLGNSSNHLPAPLKPSRITDGDEDPVDAGRGSLSDFSDYDSSDEETHNARPGPSKRQYIDVSDDAEDDGSVHYANKEARAPLVSAIDDPFADPFADHSSTPKH</sequence>
<dbReference type="GO" id="GO:0030479">
    <property type="term" value="C:actin cortical patch"/>
    <property type="evidence" value="ECO:0007669"/>
    <property type="project" value="TreeGrafter"/>
</dbReference>
<dbReference type="Pfam" id="PF00790">
    <property type="entry name" value="VHS"/>
    <property type="match status" value="1"/>
</dbReference>
<evidence type="ECO:0000259" key="2">
    <source>
        <dbReference type="PROSITE" id="PS50179"/>
    </source>
</evidence>
<dbReference type="GO" id="GO:0043130">
    <property type="term" value="F:ubiquitin binding"/>
    <property type="evidence" value="ECO:0007669"/>
    <property type="project" value="InterPro"/>
</dbReference>
<dbReference type="InterPro" id="IPR002014">
    <property type="entry name" value="VHS_dom"/>
</dbReference>
<protein>
    <recommendedName>
        <fullName evidence="2">VHS domain-containing protein</fullName>
    </recommendedName>
</protein>
<evidence type="ECO:0000313" key="4">
    <source>
        <dbReference type="Proteomes" id="UP000242287"/>
    </source>
</evidence>
<proteinExistence type="predicted"/>
<dbReference type="SMART" id="SM00288">
    <property type="entry name" value="VHS"/>
    <property type="match status" value="1"/>
</dbReference>
<keyword evidence="4" id="KW-1185">Reference proteome</keyword>
<feature type="region of interest" description="Disordered" evidence="1">
    <location>
        <begin position="317"/>
        <end position="454"/>
    </location>
</feature>
<feature type="compositionally biased region" description="Basic and acidic residues" evidence="1">
    <location>
        <begin position="175"/>
        <end position="198"/>
    </location>
</feature>
<dbReference type="SUPFAM" id="SSF48464">
    <property type="entry name" value="ENTH/VHS domain"/>
    <property type="match status" value="1"/>
</dbReference>
<dbReference type="GO" id="GO:0051666">
    <property type="term" value="P:actin cortical patch localization"/>
    <property type="evidence" value="ECO:0007669"/>
    <property type="project" value="TreeGrafter"/>
</dbReference>
<gene>
    <name evidence="3" type="ORF">AMATHDRAFT_134726</name>
</gene>
<dbReference type="OrthoDB" id="10068368at2759"/>
<dbReference type="GO" id="GO:0035091">
    <property type="term" value="F:phosphatidylinositol binding"/>
    <property type="evidence" value="ECO:0007669"/>
    <property type="project" value="InterPro"/>
</dbReference>
<dbReference type="InterPro" id="IPR038425">
    <property type="entry name" value="GAT_sf"/>
</dbReference>
<dbReference type="GO" id="GO:0007015">
    <property type="term" value="P:actin filament organization"/>
    <property type="evidence" value="ECO:0007669"/>
    <property type="project" value="InterPro"/>
</dbReference>
<dbReference type="SUPFAM" id="SSF89009">
    <property type="entry name" value="GAT-like domain"/>
    <property type="match status" value="1"/>
</dbReference>
<evidence type="ECO:0000256" key="1">
    <source>
        <dbReference type="SAM" id="MobiDB-lite"/>
    </source>
</evidence>
<evidence type="ECO:0000313" key="3">
    <source>
        <dbReference type="EMBL" id="PFH54863.1"/>
    </source>
</evidence>
<dbReference type="InterPro" id="IPR008942">
    <property type="entry name" value="ENTH_VHS"/>
</dbReference>
<dbReference type="Gene3D" id="1.20.58.160">
    <property type="match status" value="1"/>
</dbReference>
<accession>A0A2A9P1X7</accession>
<dbReference type="PROSITE" id="PS50179">
    <property type="entry name" value="VHS"/>
    <property type="match status" value="1"/>
</dbReference>
<dbReference type="Proteomes" id="UP000242287">
    <property type="component" value="Unassembled WGS sequence"/>
</dbReference>
<dbReference type="Gene3D" id="1.25.40.90">
    <property type="match status" value="1"/>
</dbReference>
<dbReference type="STRING" id="703135.A0A2A9P1X7"/>
<dbReference type="GO" id="GO:0007034">
    <property type="term" value="P:vacuolar transport"/>
    <property type="evidence" value="ECO:0007669"/>
    <property type="project" value="UniProtKB-ARBA"/>
</dbReference>
<dbReference type="CDD" id="cd14232">
    <property type="entry name" value="GAT_LSB5"/>
    <property type="match status" value="1"/>
</dbReference>
<dbReference type="AlphaFoldDB" id="A0A2A9P1X7"/>
<dbReference type="InterPro" id="IPR044103">
    <property type="entry name" value="GAT_LSB5"/>
</dbReference>
<dbReference type="InterPro" id="IPR045007">
    <property type="entry name" value="LSB5"/>
</dbReference>